<gene>
    <name evidence="7" type="ORF">GJ668_11005</name>
</gene>
<comment type="similarity">
    <text evidence="1">Belongs to the YoeB family.</text>
</comment>
<keyword evidence="3" id="KW-0540">Nuclease</keyword>
<dbReference type="RefSeq" id="WP_155450196.1">
    <property type="nucleotide sequence ID" value="NZ_WNKT01000021.1"/>
</dbReference>
<evidence type="ECO:0000256" key="3">
    <source>
        <dbReference type="ARBA" id="ARBA00022722"/>
    </source>
</evidence>
<dbReference type="Pfam" id="PF06769">
    <property type="entry name" value="YoeB_toxin"/>
    <property type="match status" value="1"/>
</dbReference>
<keyword evidence="2" id="KW-1277">Toxin-antitoxin system</keyword>
<evidence type="ECO:0000313" key="7">
    <source>
        <dbReference type="EMBL" id="MTW21615.1"/>
    </source>
</evidence>
<evidence type="ECO:0000313" key="8">
    <source>
        <dbReference type="Proteomes" id="UP000434044"/>
    </source>
</evidence>
<keyword evidence="4" id="KW-0255">Endonuclease</keyword>
<name>A0A6N8EBQ3_9GAMM</name>
<protein>
    <recommendedName>
        <fullName evidence="6">Putative mRNA interferase YoeB</fullName>
    </recommendedName>
</protein>
<dbReference type="SUPFAM" id="SSF143011">
    <property type="entry name" value="RelE-like"/>
    <property type="match status" value="1"/>
</dbReference>
<evidence type="ECO:0000256" key="5">
    <source>
        <dbReference type="ARBA" id="ARBA00022801"/>
    </source>
</evidence>
<dbReference type="Proteomes" id="UP000434044">
    <property type="component" value="Unassembled WGS sequence"/>
</dbReference>
<dbReference type="GO" id="GO:0006401">
    <property type="term" value="P:RNA catabolic process"/>
    <property type="evidence" value="ECO:0007669"/>
    <property type="project" value="InterPro"/>
</dbReference>
<keyword evidence="5" id="KW-0378">Hydrolase</keyword>
<evidence type="ECO:0000256" key="2">
    <source>
        <dbReference type="ARBA" id="ARBA00022649"/>
    </source>
</evidence>
<dbReference type="PANTHER" id="PTHR38039:SF1">
    <property type="entry name" value="TOXIN YOEB"/>
    <property type="match status" value="1"/>
</dbReference>
<organism evidence="7 8">
    <name type="scientific">Allochromatium palmeri</name>
    <dbReference type="NCBI Taxonomy" id="231048"/>
    <lineage>
        <taxon>Bacteria</taxon>
        <taxon>Pseudomonadati</taxon>
        <taxon>Pseudomonadota</taxon>
        <taxon>Gammaproteobacteria</taxon>
        <taxon>Chromatiales</taxon>
        <taxon>Chromatiaceae</taxon>
        <taxon>Allochromatium</taxon>
    </lineage>
</organism>
<dbReference type="Gene3D" id="3.30.2310.20">
    <property type="entry name" value="RelE-like"/>
    <property type="match status" value="1"/>
</dbReference>
<dbReference type="GO" id="GO:0016787">
    <property type="term" value="F:hydrolase activity"/>
    <property type="evidence" value="ECO:0007669"/>
    <property type="project" value="UniProtKB-KW"/>
</dbReference>
<dbReference type="EMBL" id="WNKT01000021">
    <property type="protein sequence ID" value="MTW21615.1"/>
    <property type="molecule type" value="Genomic_DNA"/>
</dbReference>
<accession>A0A6N8EBQ3</accession>
<keyword evidence="8" id="KW-1185">Reference proteome</keyword>
<reference evidence="7 8" key="1">
    <citation type="submission" date="2019-11" db="EMBL/GenBank/DDBJ databases">
        <title>Whole-genome sequence of the anaerobic purple sulfur bacterium Allochromatium palmeri DSM 15591.</title>
        <authorList>
            <person name="Kyndt J.A."/>
            <person name="Meyer T.E."/>
        </authorList>
    </citation>
    <scope>NUCLEOTIDE SEQUENCE [LARGE SCALE GENOMIC DNA]</scope>
    <source>
        <strain evidence="7 8">DSM 15591</strain>
    </source>
</reference>
<evidence type="ECO:0000256" key="6">
    <source>
        <dbReference type="ARBA" id="ARBA00030388"/>
    </source>
</evidence>
<proteinExistence type="inferred from homology"/>
<dbReference type="OrthoDB" id="9801102at2"/>
<dbReference type="NCBIfam" id="TIGR02116">
    <property type="entry name" value="toxin_Txe_YoeB"/>
    <property type="match status" value="1"/>
</dbReference>
<evidence type="ECO:0000256" key="4">
    <source>
        <dbReference type="ARBA" id="ARBA00022759"/>
    </source>
</evidence>
<dbReference type="GO" id="GO:0004519">
    <property type="term" value="F:endonuclease activity"/>
    <property type="evidence" value="ECO:0007669"/>
    <property type="project" value="UniProtKB-KW"/>
</dbReference>
<sequence length="91" mass="10981">MRSLVFEGRTWEVYEDLRQRDKRMHKNLCAILKEMLRDDPRFGLGKPEALRHNLSGFWSRRLSQKDRIVYKFDDTHVYIFAIGGHYDSFES</sequence>
<comment type="caution">
    <text evidence="7">The sequence shown here is derived from an EMBL/GenBank/DDBJ whole genome shotgun (WGS) entry which is preliminary data.</text>
</comment>
<dbReference type="InterPro" id="IPR009614">
    <property type="entry name" value="YoeB_toxin"/>
</dbReference>
<dbReference type="PANTHER" id="PTHR38039">
    <property type="entry name" value="TOXIN YOEB"/>
    <property type="match status" value="1"/>
</dbReference>
<evidence type="ECO:0000256" key="1">
    <source>
        <dbReference type="ARBA" id="ARBA00008172"/>
    </source>
</evidence>
<dbReference type="InterPro" id="IPR035093">
    <property type="entry name" value="RelE/ParE_toxin_dom_sf"/>
</dbReference>
<dbReference type="AlphaFoldDB" id="A0A6N8EBQ3"/>